<dbReference type="EMBL" id="JARQZJ010000004">
    <property type="protein sequence ID" value="KAK9871029.1"/>
    <property type="molecule type" value="Genomic_DNA"/>
</dbReference>
<dbReference type="Pfam" id="PF00732">
    <property type="entry name" value="GMC_oxred_N"/>
    <property type="match status" value="1"/>
</dbReference>
<reference evidence="6 7" key="1">
    <citation type="submission" date="2023-03" db="EMBL/GenBank/DDBJ databases">
        <title>Genome insight into feeding habits of ladybird beetles.</title>
        <authorList>
            <person name="Li H.-S."/>
            <person name="Huang Y.-H."/>
            <person name="Pang H."/>
        </authorList>
    </citation>
    <scope>NUCLEOTIDE SEQUENCE [LARGE SCALE GENOMIC DNA]</scope>
    <source>
        <strain evidence="6">SYSU_2023b</strain>
        <tissue evidence="6">Whole body</tissue>
    </source>
</reference>
<feature type="active site" description="Proton donor" evidence="2">
    <location>
        <position position="464"/>
    </location>
</feature>
<dbReference type="SUPFAM" id="SSF51905">
    <property type="entry name" value="FAD/NAD(P)-binding domain"/>
    <property type="match status" value="1"/>
</dbReference>
<dbReference type="InterPro" id="IPR000172">
    <property type="entry name" value="GMC_OxRdtase_N"/>
</dbReference>
<comment type="cofactor">
    <cofactor evidence="3">
        <name>FAD</name>
        <dbReference type="ChEBI" id="CHEBI:57692"/>
    </cofactor>
</comment>
<accession>A0AAW1TRQ4</accession>
<evidence type="ECO:0000256" key="3">
    <source>
        <dbReference type="PIRSR" id="PIRSR000137-2"/>
    </source>
</evidence>
<dbReference type="InterPro" id="IPR007867">
    <property type="entry name" value="GMC_OxRtase_C"/>
</dbReference>
<dbReference type="Proteomes" id="UP001431783">
    <property type="component" value="Unassembled WGS sequence"/>
</dbReference>
<dbReference type="GO" id="GO:0050660">
    <property type="term" value="F:flavin adenine dinucleotide binding"/>
    <property type="evidence" value="ECO:0007669"/>
    <property type="project" value="InterPro"/>
</dbReference>
<dbReference type="Gene3D" id="3.50.50.60">
    <property type="entry name" value="FAD/NAD(P)-binding domain"/>
    <property type="match status" value="1"/>
</dbReference>
<feature type="domain" description="Glucose-methanol-choline oxidoreductase C-terminal" evidence="5">
    <location>
        <begin position="378"/>
        <end position="517"/>
    </location>
</feature>
<feature type="active site" description="Proton acceptor" evidence="2">
    <location>
        <position position="508"/>
    </location>
</feature>
<feature type="domain" description="Glucose-methanol-choline oxidoreductase N-terminal" evidence="4">
    <location>
        <begin position="46"/>
        <end position="268"/>
    </location>
</feature>
<feature type="binding site" evidence="3">
    <location>
        <position position="64"/>
    </location>
    <ligand>
        <name>FAD</name>
        <dbReference type="ChEBI" id="CHEBI:57692"/>
    </ligand>
</feature>
<sequence>MSEVESFEILLLEAGNYDDDLTKIPYLTTLLELSDKNWGYFSTPQKNGCFGWKGNRCSFLQGKVLGGSGSIDCLAYIRGNRDDYDKWAALGNPGWSFREVLPFFKKMENYQSDKIDLNYRGFGGPANVAYEIPEPDFTITENVYKELGIPIIQDYNAEKQIGVSRIQRLTNYGQAVSGATAYVRPSLTKHNFNLTLTAFVTKILINKSTKTAYGVEFVKNGVTYRATARKEVIISAGVVNTPQLLMLSGIGPSDELAKHKIPIVANLPVGKVFKGNIFFDIYYLVDTVFPLETLEEVVRQFLMGKGVLTNFQNGLSVTFLNTKNNYSSVPNLEITFYSLSSIDQQVPSLTNFIPEVQKFADQFNSRHVVFFEISLLHPKSNGNITLKSNNPSDFPNINLGIFDNVADMDVLYDGIQFIRKILSTKEIQLHHQSLIKYDFCDKYEYDSKDYWYCALKYVAYPGYHWSSSAKMGPLGDPYAVVDYKLRVNGIKKLRIVDRSVVPVTISGHYDPSSLMIGEKAADMIKKEYGVFTKIS</sequence>
<dbReference type="PIRSF" id="PIRSF000137">
    <property type="entry name" value="Alcohol_oxidase"/>
    <property type="match status" value="1"/>
</dbReference>
<dbReference type="PANTHER" id="PTHR11552">
    <property type="entry name" value="GLUCOSE-METHANOL-CHOLINE GMC OXIDOREDUCTASE"/>
    <property type="match status" value="1"/>
</dbReference>
<keyword evidence="3" id="KW-0274">FAD</keyword>
<feature type="binding site" evidence="3">
    <location>
        <position position="200"/>
    </location>
    <ligand>
        <name>FAD</name>
        <dbReference type="ChEBI" id="CHEBI:57692"/>
    </ligand>
</feature>
<organism evidence="6 7">
    <name type="scientific">Henosepilachna vigintioctopunctata</name>
    <dbReference type="NCBI Taxonomy" id="420089"/>
    <lineage>
        <taxon>Eukaryota</taxon>
        <taxon>Metazoa</taxon>
        <taxon>Ecdysozoa</taxon>
        <taxon>Arthropoda</taxon>
        <taxon>Hexapoda</taxon>
        <taxon>Insecta</taxon>
        <taxon>Pterygota</taxon>
        <taxon>Neoptera</taxon>
        <taxon>Endopterygota</taxon>
        <taxon>Coleoptera</taxon>
        <taxon>Polyphaga</taxon>
        <taxon>Cucujiformia</taxon>
        <taxon>Coccinelloidea</taxon>
        <taxon>Coccinellidae</taxon>
        <taxon>Epilachninae</taxon>
        <taxon>Epilachnini</taxon>
        <taxon>Henosepilachna</taxon>
    </lineage>
</organism>
<dbReference type="Gene3D" id="3.30.560.10">
    <property type="entry name" value="Glucose Oxidase, domain 3"/>
    <property type="match status" value="1"/>
</dbReference>
<proteinExistence type="inferred from homology"/>
<dbReference type="InterPro" id="IPR012132">
    <property type="entry name" value="GMC_OxRdtase"/>
</dbReference>
<evidence type="ECO:0000313" key="6">
    <source>
        <dbReference type="EMBL" id="KAK9871029.1"/>
    </source>
</evidence>
<gene>
    <name evidence="6" type="ORF">WA026_009987</name>
</gene>
<evidence type="ECO:0008006" key="8">
    <source>
        <dbReference type="Google" id="ProtNLM"/>
    </source>
</evidence>
<dbReference type="Pfam" id="PF05199">
    <property type="entry name" value="GMC_oxred_C"/>
    <property type="match status" value="1"/>
</dbReference>
<keyword evidence="3" id="KW-0285">Flavoprotein</keyword>
<dbReference type="GO" id="GO:0016614">
    <property type="term" value="F:oxidoreductase activity, acting on CH-OH group of donors"/>
    <property type="evidence" value="ECO:0007669"/>
    <property type="project" value="InterPro"/>
</dbReference>
<dbReference type="AlphaFoldDB" id="A0AAW1TRQ4"/>
<dbReference type="InterPro" id="IPR036188">
    <property type="entry name" value="FAD/NAD-bd_sf"/>
</dbReference>
<keyword evidence="7" id="KW-1185">Reference proteome</keyword>
<comment type="similarity">
    <text evidence="1">Belongs to the GMC oxidoreductase family.</text>
</comment>
<evidence type="ECO:0000259" key="4">
    <source>
        <dbReference type="Pfam" id="PF00732"/>
    </source>
</evidence>
<comment type="caution">
    <text evidence="6">The sequence shown here is derived from an EMBL/GenBank/DDBJ whole genome shotgun (WGS) entry which is preliminary data.</text>
</comment>
<dbReference type="SUPFAM" id="SSF54373">
    <property type="entry name" value="FAD-linked reductases, C-terminal domain"/>
    <property type="match status" value="1"/>
</dbReference>
<evidence type="ECO:0000256" key="2">
    <source>
        <dbReference type="PIRSR" id="PIRSR000137-1"/>
    </source>
</evidence>
<evidence type="ECO:0000313" key="7">
    <source>
        <dbReference type="Proteomes" id="UP001431783"/>
    </source>
</evidence>
<dbReference type="PANTHER" id="PTHR11552:SF158">
    <property type="entry name" value="GH23626P-RELATED"/>
    <property type="match status" value="1"/>
</dbReference>
<protein>
    <recommendedName>
        <fullName evidence="8">Glucose dehydrogenase [FAD, quinone]-like</fullName>
    </recommendedName>
</protein>
<evidence type="ECO:0000256" key="1">
    <source>
        <dbReference type="ARBA" id="ARBA00010790"/>
    </source>
</evidence>
<evidence type="ECO:0000259" key="5">
    <source>
        <dbReference type="Pfam" id="PF05199"/>
    </source>
</evidence>
<name>A0AAW1TRQ4_9CUCU</name>